<sequence>MFTNLQEKSALKKSFFLQYMFIKIVLIFVLSCTINVAQSDVFMNLSSKNFPNMVKEQTFKSIFFNISPQNIHVKRENKRTKNFIHALFHENQISHIENTYEDQMDVVVGEQKLTIEKIKCRGNKFLNLTVLRKKLEKYDIRVGSMLNEKNILLLKRDLYRFYYFFGRYNAKVSIELEILPYDNVSINLTLYEGDQFKVHEIKIFGNNNFCSKKLKNLFSLNDTKKSWKKSGYREDNLNSDLQKLKSFYVNNGYIRFKIDHAWINLTEDKGIYINVRVKEGNQYKLDKIEFYGKINSYLKRLNQLIDDISYNSTFQEEKVSTVQKKIENFFRSCGYIGSIIKIVYRIDDVRNTVRIIFNIDTGERYYVKKIEFSGNSSIKNEILQKKIPQIEGKPINMDLVRVGQMNLVNTDLFEKVGYSIIFLPNLKNQVKIIYRVIEPKFNAVNFGVGVGKENGVNYHGNVQKKNCLGVGNSIKFSVFRNDDLRKIDLFFSNPRYIQDKVGLRSRMFYDSSIHRHSLPSLYDQRTFHFNTSFSFPIVEKNILDVGVEITDNRIFNMDPQLHIWRYLMSIKKDSVILNDQIHYEVKDVSLNIGWNLEDLDDDIFPRSGKKISVKNKFSIFNINNQYFKSTLDFKKYFPIDLKKRWIFSFRTILGLGDSRNDFPFYENFHASGENIIRGFRSDTVGPKSILLKINRDGSICPKPNSEKQRSTGGNFMTMNILELIFPEDLIFSEKFHGNTRASFFVDSGTVRKIWRKKVSEIWNEEALNLEETDSFKVSTGISLRWLSPIGPLTFSYSIPIKYLQKDKFEKFQFNVGKTW</sequence>
<evidence type="ECO:0000256" key="2">
    <source>
        <dbReference type="ARBA" id="ARBA00022452"/>
    </source>
</evidence>
<organism evidence="10 11">
    <name type="scientific">Candidatus Riesia pediculischaeffi PTSU</name>
    <dbReference type="NCBI Taxonomy" id="1401651"/>
    <lineage>
        <taxon>Bacteria</taxon>
        <taxon>Pseudomonadati</taxon>
        <taxon>Pseudomonadota</taxon>
        <taxon>Gammaproteobacteria</taxon>
        <taxon>Enterobacterales</taxon>
        <taxon>Enterobacteriaceae</taxon>
        <taxon>Candidatus Riesia</taxon>
    </lineage>
</organism>
<dbReference type="PANTHER" id="PTHR12815:SF23">
    <property type="entry name" value="OUTER MEMBRANE PROTEIN ASSEMBLY FACTOR BAMA"/>
    <property type="match status" value="1"/>
</dbReference>
<dbReference type="PANTHER" id="PTHR12815">
    <property type="entry name" value="SORTING AND ASSEMBLY MACHINERY SAMM50 PROTEIN FAMILY MEMBER"/>
    <property type="match status" value="1"/>
</dbReference>
<keyword evidence="3" id="KW-0812">Transmembrane</keyword>
<evidence type="ECO:0000313" key="11">
    <source>
        <dbReference type="Proteomes" id="UP000054529"/>
    </source>
</evidence>
<comment type="caution">
    <text evidence="10">The sequence shown here is derived from an EMBL/GenBank/DDBJ whole genome shotgun (WGS) entry which is preliminary data.</text>
</comment>
<keyword evidence="7" id="KW-0998">Cell outer membrane</keyword>
<dbReference type="RefSeq" id="WP_039719461.1">
    <property type="nucleotide sequence ID" value="NZ_AWXV01000002.1"/>
</dbReference>
<evidence type="ECO:0000256" key="5">
    <source>
        <dbReference type="ARBA" id="ARBA00022737"/>
    </source>
</evidence>
<evidence type="ECO:0000256" key="8">
    <source>
        <dbReference type="NCBIfam" id="TIGR03303"/>
    </source>
</evidence>
<evidence type="ECO:0000259" key="9">
    <source>
        <dbReference type="PROSITE" id="PS51779"/>
    </source>
</evidence>
<keyword evidence="4" id="KW-0732">Signal</keyword>
<accession>A0A0C1S0H1</accession>
<dbReference type="InterPro" id="IPR000184">
    <property type="entry name" value="Bac_surfAg_D15"/>
</dbReference>
<dbReference type="PROSITE" id="PS51779">
    <property type="entry name" value="POTRA"/>
    <property type="match status" value="1"/>
</dbReference>
<dbReference type="InterPro" id="IPR034746">
    <property type="entry name" value="POTRA"/>
</dbReference>
<evidence type="ECO:0000256" key="4">
    <source>
        <dbReference type="ARBA" id="ARBA00022729"/>
    </source>
</evidence>
<proteinExistence type="predicted"/>
<dbReference type="InterPro" id="IPR039910">
    <property type="entry name" value="D15-like"/>
</dbReference>
<reference evidence="10 11" key="1">
    <citation type="journal article" date="2014" name="G3 (Bethesda)">
        <title>Genome sequence of Candidatus Riesia pediculischaeffi, endosymbiont of chimpanzee lice, and genomic comparison of recently acquired endosymbionts from human and chimpanzee lice.</title>
        <authorList>
            <person name="Boyd B.M."/>
            <person name="Allen J.M."/>
            <person name="de Crecy-Lagard V."/>
            <person name="Reed D.L."/>
        </authorList>
    </citation>
    <scope>NUCLEOTIDE SEQUENCE [LARGE SCALE GENOMIC DNA]</scope>
    <source>
        <strain evidence="10 11">PTSU</strain>
    </source>
</reference>
<name>A0A0C1S0H1_9ENTR</name>
<dbReference type="AlphaFoldDB" id="A0A0C1S0H1"/>
<feature type="domain" description="POTRA" evidence="9">
    <location>
        <begin position="196"/>
        <end position="280"/>
    </location>
</feature>
<evidence type="ECO:0000256" key="3">
    <source>
        <dbReference type="ARBA" id="ARBA00022692"/>
    </source>
</evidence>
<dbReference type="GO" id="GO:1990063">
    <property type="term" value="C:Bam protein complex"/>
    <property type="evidence" value="ECO:0007669"/>
    <property type="project" value="TreeGrafter"/>
</dbReference>
<evidence type="ECO:0000256" key="6">
    <source>
        <dbReference type="ARBA" id="ARBA00023136"/>
    </source>
</evidence>
<dbReference type="PIRSF" id="PIRSF006076">
    <property type="entry name" value="OM_assembly_OMP85"/>
    <property type="match status" value="1"/>
</dbReference>
<dbReference type="NCBIfam" id="TIGR03303">
    <property type="entry name" value="OM_YaeT"/>
    <property type="match status" value="1"/>
</dbReference>
<dbReference type="EMBL" id="AWXV01000002">
    <property type="protein sequence ID" value="KIE64047.1"/>
    <property type="molecule type" value="Genomic_DNA"/>
</dbReference>
<dbReference type="InterPro" id="IPR023707">
    <property type="entry name" value="OM_assembly_BamA"/>
</dbReference>
<evidence type="ECO:0000256" key="7">
    <source>
        <dbReference type="ARBA" id="ARBA00023237"/>
    </source>
</evidence>
<gene>
    <name evidence="10" type="ORF">P689_11918</name>
</gene>
<dbReference type="GO" id="GO:0051205">
    <property type="term" value="P:protein insertion into membrane"/>
    <property type="evidence" value="ECO:0007669"/>
    <property type="project" value="TreeGrafter"/>
</dbReference>
<dbReference type="Gene3D" id="3.10.20.310">
    <property type="entry name" value="membrane protein fhac"/>
    <property type="match status" value="4"/>
</dbReference>
<keyword evidence="2" id="KW-1134">Transmembrane beta strand</keyword>
<evidence type="ECO:0000256" key="1">
    <source>
        <dbReference type="ARBA" id="ARBA00004370"/>
    </source>
</evidence>
<dbReference type="Gene3D" id="2.40.160.50">
    <property type="entry name" value="membrane protein fhac: a member of the omp85/tpsb transporter family"/>
    <property type="match status" value="1"/>
</dbReference>
<comment type="subcellular location">
    <subcellularLocation>
        <location evidence="1">Membrane</location>
    </subcellularLocation>
</comment>
<protein>
    <recommendedName>
        <fullName evidence="8">Outer membrane protein assembly factor BamA</fullName>
    </recommendedName>
</protein>
<dbReference type="InterPro" id="IPR010827">
    <property type="entry name" value="BamA/TamA_POTRA"/>
</dbReference>
<dbReference type="HOGENOM" id="CLU_007664_1_0_6"/>
<dbReference type="Proteomes" id="UP000054529">
    <property type="component" value="Unassembled WGS sequence"/>
</dbReference>
<evidence type="ECO:0000313" key="10">
    <source>
        <dbReference type="EMBL" id="KIE64047.1"/>
    </source>
</evidence>
<dbReference type="GO" id="GO:0043165">
    <property type="term" value="P:Gram-negative-bacterium-type cell outer membrane assembly"/>
    <property type="evidence" value="ECO:0007669"/>
    <property type="project" value="TreeGrafter"/>
</dbReference>
<dbReference type="Pfam" id="PF07244">
    <property type="entry name" value="POTRA"/>
    <property type="match status" value="3"/>
</dbReference>
<dbReference type="Pfam" id="PF01103">
    <property type="entry name" value="Omp85"/>
    <property type="match status" value="1"/>
</dbReference>
<keyword evidence="6" id="KW-0472">Membrane</keyword>
<keyword evidence="5" id="KW-0677">Repeat</keyword>